<sequence>MRSALFLPRLVAAMCMALGLAGMPALAAAETDFEVTMRMVEDEDVLDSSFVQEMELPDSVNELDVSEIQSDARELEETLASESRETRDALDLELPGEEDPTLPVIDLPGTDLTDPELPIGDLRDKDLDLLDTGNNLVDKSEDLLDNTSGN</sequence>
<dbReference type="Proteomes" id="UP000252995">
    <property type="component" value="Unassembled WGS sequence"/>
</dbReference>
<proteinExistence type="predicted"/>
<evidence type="ECO:0000256" key="1">
    <source>
        <dbReference type="SAM" id="MobiDB-lite"/>
    </source>
</evidence>
<keyword evidence="2" id="KW-0732">Signal</keyword>
<reference evidence="3 4" key="1">
    <citation type="submission" date="2018-06" db="EMBL/GenBank/DDBJ databases">
        <title>Freshwater and sediment microbial communities from various areas in North America, analyzing microbe dynamics in response to fracking.</title>
        <authorList>
            <person name="Lamendella R."/>
        </authorList>
    </citation>
    <scope>NUCLEOTIDE SEQUENCE [LARGE SCALE GENOMIC DNA]</scope>
    <source>
        <strain evidence="3 4">114J</strain>
    </source>
</reference>
<dbReference type="RefSeq" id="WP_147252194.1">
    <property type="nucleotide sequence ID" value="NZ_QNRO01000004.1"/>
</dbReference>
<dbReference type="AlphaFoldDB" id="A0A366GXH4"/>
<dbReference type="EMBL" id="QNRO01000004">
    <property type="protein sequence ID" value="RBP32319.1"/>
    <property type="molecule type" value="Genomic_DNA"/>
</dbReference>
<accession>A0A366GXH4</accession>
<evidence type="ECO:0000256" key="2">
    <source>
        <dbReference type="SAM" id="SignalP"/>
    </source>
</evidence>
<name>A0A366GXH4_9GAMM</name>
<evidence type="ECO:0000313" key="4">
    <source>
        <dbReference type="Proteomes" id="UP000252995"/>
    </source>
</evidence>
<feature type="chain" id="PRO_5016818777" evidence="2">
    <location>
        <begin position="28"/>
        <end position="150"/>
    </location>
</feature>
<feature type="compositionally biased region" description="Basic and acidic residues" evidence="1">
    <location>
        <begin position="70"/>
        <end position="90"/>
    </location>
</feature>
<comment type="caution">
    <text evidence="3">The sequence shown here is derived from an EMBL/GenBank/DDBJ whole genome shotgun (WGS) entry which is preliminary data.</text>
</comment>
<feature type="region of interest" description="Disordered" evidence="1">
    <location>
        <begin position="69"/>
        <end position="119"/>
    </location>
</feature>
<organism evidence="3 4">
    <name type="scientific">Marinobacter pelagius</name>
    <dbReference type="NCBI Taxonomy" id="379482"/>
    <lineage>
        <taxon>Bacteria</taxon>
        <taxon>Pseudomonadati</taxon>
        <taxon>Pseudomonadota</taxon>
        <taxon>Gammaproteobacteria</taxon>
        <taxon>Pseudomonadales</taxon>
        <taxon>Marinobacteraceae</taxon>
        <taxon>Marinobacter</taxon>
    </lineage>
</organism>
<gene>
    <name evidence="3" type="ORF">DET50_10488</name>
</gene>
<protein>
    <submittedName>
        <fullName evidence="3">Uncharacterized protein</fullName>
    </submittedName>
</protein>
<dbReference type="OrthoDB" id="6372176at2"/>
<evidence type="ECO:0000313" key="3">
    <source>
        <dbReference type="EMBL" id="RBP32319.1"/>
    </source>
</evidence>
<feature type="signal peptide" evidence="2">
    <location>
        <begin position="1"/>
        <end position="27"/>
    </location>
</feature>